<sequence length="447" mass="50920">MEKKNTRTRGGAGGGNAKRRGVGGVSRLPLDMVIEVLTCLPAKSLLRLKCVSKLWCTTIGGPSFSNAYRDRSSSRSTILLTYHDSHHLFCFYATLPCLGESFHHRWIPSRDKFDARALVLHHWTLPLSIPDGGVTQVINGLFCFYSGHCASLCNISTHEIMQLPSSNHKSKDPYPDYYFGFDAIAEEYKLLKSYGDGHKTKINYTPKCEIITLGKDASWRRIDKWKIIWTQSFCVNGVLYWMNPNRRPWDLDDMHNFIAFDLKEEQFQELPQPPASSKQGDLVQFGGKLALVHGFDDLKLKLWVLEEQGEGELRSMSWTNYESYVPDGVCNHVKWWNNSNSYQPNYPMLLQLAPPLHAQNGPDGGEHVFPVGNLPTGEILLNGGRIRSLMSVYSYDHNGKFKEIDIGQLPETPDLVERKGDVFRLYYHEENVTPLKDLISSKQFDKK</sequence>
<dbReference type="InterPro" id="IPR036047">
    <property type="entry name" value="F-box-like_dom_sf"/>
</dbReference>
<dbReference type="Pfam" id="PF00646">
    <property type="entry name" value="F-box"/>
    <property type="match status" value="1"/>
</dbReference>
<organism evidence="3 4">
    <name type="scientific">Ilex paraguariensis</name>
    <name type="common">yerba mate</name>
    <dbReference type="NCBI Taxonomy" id="185542"/>
    <lineage>
        <taxon>Eukaryota</taxon>
        <taxon>Viridiplantae</taxon>
        <taxon>Streptophyta</taxon>
        <taxon>Embryophyta</taxon>
        <taxon>Tracheophyta</taxon>
        <taxon>Spermatophyta</taxon>
        <taxon>Magnoliopsida</taxon>
        <taxon>eudicotyledons</taxon>
        <taxon>Gunneridae</taxon>
        <taxon>Pentapetalae</taxon>
        <taxon>asterids</taxon>
        <taxon>campanulids</taxon>
        <taxon>Aquifoliales</taxon>
        <taxon>Aquifoliaceae</taxon>
        <taxon>Ilex</taxon>
    </lineage>
</organism>
<dbReference type="PROSITE" id="PS50181">
    <property type="entry name" value="FBOX"/>
    <property type="match status" value="1"/>
</dbReference>
<dbReference type="Pfam" id="PF08268">
    <property type="entry name" value="FBA_3"/>
    <property type="match status" value="1"/>
</dbReference>
<dbReference type="Proteomes" id="UP001642360">
    <property type="component" value="Unassembled WGS sequence"/>
</dbReference>
<dbReference type="PANTHER" id="PTHR31111">
    <property type="entry name" value="BNAA05G37150D PROTEIN-RELATED"/>
    <property type="match status" value="1"/>
</dbReference>
<dbReference type="InterPro" id="IPR017451">
    <property type="entry name" value="F-box-assoc_interact_dom"/>
</dbReference>
<reference evidence="3 4" key="1">
    <citation type="submission" date="2024-02" db="EMBL/GenBank/DDBJ databases">
        <authorList>
            <person name="Vignale AGUSTIN F."/>
            <person name="Sosa J E."/>
            <person name="Modenutti C."/>
        </authorList>
    </citation>
    <scope>NUCLEOTIDE SEQUENCE [LARGE SCALE GENOMIC DNA]</scope>
</reference>
<gene>
    <name evidence="3" type="ORF">ILEXP_LOCUS48772</name>
</gene>
<dbReference type="InterPro" id="IPR001810">
    <property type="entry name" value="F-box_dom"/>
</dbReference>
<dbReference type="Gene3D" id="1.20.1280.50">
    <property type="match status" value="1"/>
</dbReference>
<dbReference type="AlphaFoldDB" id="A0ABC8UDU4"/>
<keyword evidence="4" id="KW-1185">Reference proteome</keyword>
<name>A0ABC8UDU4_9AQUA</name>
<feature type="region of interest" description="Disordered" evidence="1">
    <location>
        <begin position="1"/>
        <end position="20"/>
    </location>
</feature>
<evidence type="ECO:0000259" key="2">
    <source>
        <dbReference type="PROSITE" id="PS50181"/>
    </source>
</evidence>
<protein>
    <recommendedName>
        <fullName evidence="2">F-box domain-containing protein</fullName>
    </recommendedName>
</protein>
<accession>A0ABC8UDU4</accession>
<dbReference type="EMBL" id="CAUOFW020007336">
    <property type="protein sequence ID" value="CAK9178844.1"/>
    <property type="molecule type" value="Genomic_DNA"/>
</dbReference>
<dbReference type="InterPro" id="IPR013187">
    <property type="entry name" value="F-box-assoc_dom_typ3"/>
</dbReference>
<evidence type="ECO:0000313" key="3">
    <source>
        <dbReference type="EMBL" id="CAK9178844.1"/>
    </source>
</evidence>
<evidence type="ECO:0000256" key="1">
    <source>
        <dbReference type="SAM" id="MobiDB-lite"/>
    </source>
</evidence>
<feature type="domain" description="F-box" evidence="2">
    <location>
        <begin position="22"/>
        <end position="71"/>
    </location>
</feature>
<proteinExistence type="predicted"/>
<dbReference type="SMART" id="SM00256">
    <property type="entry name" value="FBOX"/>
    <property type="match status" value="1"/>
</dbReference>
<dbReference type="PANTHER" id="PTHR31111:SF138">
    <property type="entry name" value="F-BOX ASSOCIATED DOMAIN-CONTAINING PROTEIN"/>
    <property type="match status" value="1"/>
</dbReference>
<dbReference type="SUPFAM" id="SSF81383">
    <property type="entry name" value="F-box domain"/>
    <property type="match status" value="1"/>
</dbReference>
<evidence type="ECO:0000313" key="4">
    <source>
        <dbReference type="Proteomes" id="UP001642360"/>
    </source>
</evidence>
<dbReference type="NCBIfam" id="TIGR01640">
    <property type="entry name" value="F_box_assoc_1"/>
    <property type="match status" value="1"/>
</dbReference>
<comment type="caution">
    <text evidence="3">The sequence shown here is derived from an EMBL/GenBank/DDBJ whole genome shotgun (WGS) entry which is preliminary data.</text>
</comment>